<organism evidence="5">
    <name type="scientific">Dissoconium aciculare CBS 342.82</name>
    <dbReference type="NCBI Taxonomy" id="1314786"/>
    <lineage>
        <taxon>Eukaryota</taxon>
        <taxon>Fungi</taxon>
        <taxon>Dikarya</taxon>
        <taxon>Ascomycota</taxon>
        <taxon>Pezizomycotina</taxon>
        <taxon>Dothideomycetes</taxon>
        <taxon>Dothideomycetidae</taxon>
        <taxon>Mycosphaerellales</taxon>
        <taxon>Dissoconiaceae</taxon>
        <taxon>Dissoconium</taxon>
    </lineage>
</organism>
<sequence length="570" mass="64636">MDISTSDRVSFAGEKETSHSHENNKSKAAATYDLDNPAVLAKSLHEIKAGNISNFVVDFNDESAIVQFNLEAKDYNDVVTADRADAPNTRWINIWYPYQQRGTLEVLAQRYDFSPRLLALMFSNPVQERRGDACPSSADRSSRWKWRNREDRSAEDKLEAGMDELADQASICSAGSLGESNIYWLLSDLWHYSSVDFGRSYVCVGYNTIYGTKHAGGEEGSGPLPHCTRVWTWLLLCEDSTVITINEDPFPGVEGELSILQQRLLIETRRNVLNVFRSLSKTDEMPLMTRNPLTVLPIRTRIGDTPEETAHREADAPGLLFYYLFENWQKSYSLVTRKESRYDVELQRIRQEMFQRPELGQVDRLDSIGKELGVLRRHYESYNRIILRLLEPVKITGASLANSRVAGQLVERASFETVRPAAIVPGESSLGVALSAAARVRFKRLKDMIDLYALSEVEEYIKQKDSLVAMNFSLIAIKQSTDVERLTRVTLLLTKATCLFLPVSFLTGYFDITLSGTEYTVAQFWIAFTVVLVLSVLALFAFGAFSESMQTAEVWRGVRRGFRRLMKKID</sequence>
<dbReference type="PANTHER" id="PTHR46494">
    <property type="entry name" value="CORA FAMILY METAL ION TRANSPORTER (EUROFUNG)"/>
    <property type="match status" value="1"/>
</dbReference>
<evidence type="ECO:0000256" key="2">
    <source>
        <dbReference type="SAM" id="MobiDB-lite"/>
    </source>
</evidence>
<dbReference type="PANTHER" id="PTHR46494:SF1">
    <property type="entry name" value="CORA FAMILY METAL ION TRANSPORTER (EUROFUNG)"/>
    <property type="match status" value="1"/>
</dbReference>
<keyword evidence="3" id="KW-0812">Transmembrane</keyword>
<evidence type="ECO:0008006" key="6">
    <source>
        <dbReference type="Google" id="ProtNLM"/>
    </source>
</evidence>
<dbReference type="InterPro" id="IPR045861">
    <property type="entry name" value="CorA_cytoplasmic_dom"/>
</dbReference>
<protein>
    <recommendedName>
        <fullName evidence="6">ADP-ribosylation factor</fullName>
    </recommendedName>
</protein>
<reference evidence="5" key="1">
    <citation type="submission" date="2020-01" db="EMBL/GenBank/DDBJ databases">
        <authorList>
            <consortium name="DOE Joint Genome Institute"/>
            <person name="Haridas S."/>
            <person name="Albert R."/>
            <person name="Binder M."/>
            <person name="Bloem J."/>
            <person name="Labutti K."/>
            <person name="Salamov A."/>
            <person name="Andreopoulos B."/>
            <person name="Baker S.E."/>
            <person name="Barry K."/>
            <person name="Bills G."/>
            <person name="Bluhm B.H."/>
            <person name="Cannon C."/>
            <person name="Castanera R."/>
            <person name="Culley D.E."/>
            <person name="Daum C."/>
            <person name="Ezra D."/>
            <person name="Gonzalez J.B."/>
            <person name="Henrissat B."/>
            <person name="Kuo A."/>
            <person name="Liang C."/>
            <person name="Lipzen A."/>
            <person name="Lutzoni F."/>
            <person name="Magnuson J."/>
            <person name="Mondo S."/>
            <person name="Nolan M."/>
            <person name="Ohm R."/>
            <person name="Pangilinan J."/>
            <person name="Park H.-J."/>
            <person name="Ramirez L."/>
            <person name="Alfaro M."/>
            <person name="Sun H."/>
            <person name="Tritt A."/>
            <person name="Yoshinaga Y."/>
            <person name="Zwiers L.-H."/>
            <person name="Turgeon B.G."/>
            <person name="Goodwin S.B."/>
            <person name="Spatafora J.W."/>
            <person name="Crous P.W."/>
            <person name="Grigoriev I.V."/>
        </authorList>
    </citation>
    <scope>NUCLEOTIDE SEQUENCE</scope>
    <source>
        <strain evidence="5">CBS 342.82</strain>
    </source>
</reference>
<keyword evidence="3" id="KW-0472">Membrane</keyword>
<dbReference type="GO" id="GO:0050897">
    <property type="term" value="F:cobalt ion binding"/>
    <property type="evidence" value="ECO:0007669"/>
    <property type="project" value="TreeGrafter"/>
</dbReference>
<feature type="transmembrane region" description="Helical" evidence="3">
    <location>
        <begin position="522"/>
        <end position="545"/>
    </location>
</feature>
<evidence type="ECO:0000256" key="3">
    <source>
        <dbReference type="SAM" id="Phobius"/>
    </source>
</evidence>
<evidence type="ECO:0000313" key="4">
    <source>
        <dbReference type="Proteomes" id="UP000504637"/>
    </source>
</evidence>
<proteinExistence type="predicted"/>
<evidence type="ECO:0000256" key="1">
    <source>
        <dbReference type="ARBA" id="ARBA00004651"/>
    </source>
</evidence>
<keyword evidence="3" id="KW-1133">Transmembrane helix</keyword>
<dbReference type="GO" id="GO:0015087">
    <property type="term" value="F:cobalt ion transmembrane transporter activity"/>
    <property type="evidence" value="ECO:0007669"/>
    <property type="project" value="TreeGrafter"/>
</dbReference>
<feature type="region of interest" description="Disordered" evidence="2">
    <location>
        <begin position="1"/>
        <end position="29"/>
    </location>
</feature>
<dbReference type="AlphaFoldDB" id="A0A6J3MFG9"/>
<dbReference type="GO" id="GO:0015095">
    <property type="term" value="F:magnesium ion transmembrane transporter activity"/>
    <property type="evidence" value="ECO:0007669"/>
    <property type="project" value="TreeGrafter"/>
</dbReference>
<dbReference type="SUPFAM" id="SSF143865">
    <property type="entry name" value="CorA soluble domain-like"/>
    <property type="match status" value="1"/>
</dbReference>
<reference evidence="5" key="3">
    <citation type="submission" date="2025-08" db="UniProtKB">
        <authorList>
            <consortium name="RefSeq"/>
        </authorList>
    </citation>
    <scope>IDENTIFICATION</scope>
    <source>
        <strain evidence="5">CBS 342.82</strain>
    </source>
</reference>
<dbReference type="RefSeq" id="XP_033463435.1">
    <property type="nucleotide sequence ID" value="XM_033600955.1"/>
</dbReference>
<gene>
    <name evidence="5" type="ORF">K489DRAFT_313649</name>
</gene>
<feature type="compositionally biased region" description="Basic and acidic residues" evidence="2">
    <location>
        <begin position="13"/>
        <end position="25"/>
    </location>
</feature>
<keyword evidence="4" id="KW-1185">Reference proteome</keyword>
<evidence type="ECO:0000313" key="5">
    <source>
        <dbReference type="RefSeq" id="XP_033463435.1"/>
    </source>
</evidence>
<comment type="subcellular location">
    <subcellularLocation>
        <location evidence="1">Cell membrane</location>
        <topology evidence="1">Multi-pass membrane protein</topology>
    </subcellularLocation>
</comment>
<accession>A0A6J3MFG9</accession>
<reference evidence="5" key="2">
    <citation type="submission" date="2020-04" db="EMBL/GenBank/DDBJ databases">
        <authorList>
            <consortium name="NCBI Genome Project"/>
        </authorList>
    </citation>
    <scope>NUCLEOTIDE SEQUENCE</scope>
    <source>
        <strain evidence="5">CBS 342.82</strain>
    </source>
</reference>
<dbReference type="OrthoDB" id="5430812at2759"/>
<dbReference type="GO" id="GO:0005886">
    <property type="term" value="C:plasma membrane"/>
    <property type="evidence" value="ECO:0007669"/>
    <property type="project" value="UniProtKB-SubCell"/>
</dbReference>
<dbReference type="GO" id="GO:0000287">
    <property type="term" value="F:magnesium ion binding"/>
    <property type="evidence" value="ECO:0007669"/>
    <property type="project" value="TreeGrafter"/>
</dbReference>
<dbReference type="GeneID" id="54358755"/>
<name>A0A6J3MFG9_9PEZI</name>
<dbReference type="Proteomes" id="UP000504637">
    <property type="component" value="Unplaced"/>
</dbReference>